<feature type="region of interest" description="Disordered" evidence="4">
    <location>
        <begin position="1"/>
        <end position="99"/>
    </location>
</feature>
<dbReference type="Gene3D" id="1.10.30.10">
    <property type="entry name" value="High mobility group box domain"/>
    <property type="match status" value="1"/>
</dbReference>
<dbReference type="Pfam" id="PF00505">
    <property type="entry name" value="HMG_box"/>
    <property type="match status" value="1"/>
</dbReference>
<dbReference type="VEuPathDB" id="FungiDB:SCHCODRAFT_02539542"/>
<dbReference type="EMBL" id="GL377302">
    <property type="protein sequence ID" value="EFJ01810.1"/>
    <property type="molecule type" value="Genomic_DNA"/>
</dbReference>
<dbReference type="Proteomes" id="UP000007431">
    <property type="component" value="Unassembled WGS sequence"/>
</dbReference>
<dbReference type="InterPro" id="IPR009071">
    <property type="entry name" value="HMG_box_dom"/>
</dbReference>
<feature type="compositionally biased region" description="Low complexity" evidence="4">
    <location>
        <begin position="258"/>
        <end position="292"/>
    </location>
</feature>
<evidence type="ECO:0000313" key="7">
    <source>
        <dbReference type="Proteomes" id="UP000007431"/>
    </source>
</evidence>
<dbReference type="HOGENOM" id="CLU_515963_0_0_1"/>
<reference evidence="6 7" key="1">
    <citation type="journal article" date="2010" name="Nat. Biotechnol.">
        <title>Genome sequence of the model mushroom Schizophyllum commune.</title>
        <authorList>
            <person name="Ohm R.A."/>
            <person name="de Jong J.F."/>
            <person name="Lugones L.G."/>
            <person name="Aerts A."/>
            <person name="Kothe E."/>
            <person name="Stajich J.E."/>
            <person name="de Vries R.P."/>
            <person name="Record E."/>
            <person name="Levasseur A."/>
            <person name="Baker S.E."/>
            <person name="Bartholomew K.A."/>
            <person name="Coutinho P.M."/>
            <person name="Erdmann S."/>
            <person name="Fowler T.J."/>
            <person name="Gathman A.C."/>
            <person name="Lombard V."/>
            <person name="Henrissat B."/>
            <person name="Knabe N."/>
            <person name="Kuees U."/>
            <person name="Lilly W.W."/>
            <person name="Lindquist E."/>
            <person name="Lucas S."/>
            <person name="Magnuson J.K."/>
            <person name="Piumi F."/>
            <person name="Raudaskoski M."/>
            <person name="Salamov A."/>
            <person name="Schmutz J."/>
            <person name="Schwarze F.W.M.R."/>
            <person name="vanKuyk P.A."/>
            <person name="Horton J.S."/>
            <person name="Grigoriev I.V."/>
            <person name="Woesten H.A.B."/>
        </authorList>
    </citation>
    <scope>NUCLEOTIDE SEQUENCE [LARGE SCALE GENOMIC DNA]</scope>
    <source>
        <strain evidence="7">H4-8 / FGSC 9210</strain>
    </source>
</reference>
<dbReference type="GO" id="GO:0000978">
    <property type="term" value="F:RNA polymerase II cis-regulatory region sequence-specific DNA binding"/>
    <property type="evidence" value="ECO:0007669"/>
    <property type="project" value="TreeGrafter"/>
</dbReference>
<evidence type="ECO:0000259" key="5">
    <source>
        <dbReference type="PROSITE" id="PS50118"/>
    </source>
</evidence>
<feature type="domain" description="HMG box" evidence="5">
    <location>
        <begin position="189"/>
        <end position="255"/>
    </location>
</feature>
<dbReference type="InterPro" id="IPR051356">
    <property type="entry name" value="SOX/SOX-like_TF"/>
</dbReference>
<dbReference type="GO" id="GO:0000981">
    <property type="term" value="F:DNA-binding transcription factor activity, RNA polymerase II-specific"/>
    <property type="evidence" value="ECO:0007669"/>
    <property type="project" value="TreeGrafter"/>
</dbReference>
<evidence type="ECO:0000256" key="1">
    <source>
        <dbReference type="ARBA" id="ARBA00023125"/>
    </source>
</evidence>
<sequence>MNPNAPSTPDVPQPELQLLPQDQQQQQFPPQLQPQPQHQVHLQPQQHQLLQQLQQPPPQLQQPIPPQLQCRTPQMVPQYDFFPGFPGEPGPGLPPPPPDQAYRGFHPYPPHPMYHPMPFHIPPQPMMARSARGAERYYPHFPYPRRAPHPYAPYPPPFYFPRPPPPYMHSLPPGPLPAQARRAAKKPHVPRPPNAFMLFRSDYLRKTQHSEKRQQHLSRLAGEEWHKLEEEERTKWMELAASVAQKHSEEHPTYRFTPAPRAGGVPVPGEGADPVAIAATSSGSGSAKATKPSSRRRARDGDDDEYVESSRKRRRRHSPKSPTEASSSGGDSPQIISPTLEGARSSSALPPLRPTLPPPPPLDIDPPNPTPEVPRMLGPTIPYHHPVQPANTLRRRPSTATGIRPGDEKPKADDVFAQPVLDRPLSATDYDSLKRQSISQERRGSNSGLLAYPPLGFDFTSNGGFDFSLANAWAPLSVPVGNGDLGDVDFLMGTNFNNYGFDTLWPAEHAPTDSGSQQPQFPEHSPAE</sequence>
<dbReference type="GO" id="GO:0005634">
    <property type="term" value="C:nucleus"/>
    <property type="evidence" value="ECO:0007669"/>
    <property type="project" value="UniProtKB-UniRule"/>
</dbReference>
<dbReference type="eggNOG" id="KOG3248">
    <property type="taxonomic scope" value="Eukaryota"/>
</dbReference>
<keyword evidence="7" id="KW-1185">Reference proteome</keyword>
<evidence type="ECO:0000256" key="3">
    <source>
        <dbReference type="PROSITE-ProRule" id="PRU00267"/>
    </source>
</evidence>
<feature type="compositionally biased region" description="Basic and acidic residues" evidence="4">
    <location>
        <begin position="405"/>
        <end position="414"/>
    </location>
</feature>
<dbReference type="InParanoid" id="D8PRL5"/>
<feature type="compositionally biased region" description="Pro residues" evidence="4">
    <location>
        <begin position="351"/>
        <end position="372"/>
    </location>
</feature>
<dbReference type="PANTHER" id="PTHR45789:SF2">
    <property type="entry name" value="FI18025P1"/>
    <property type="match status" value="1"/>
</dbReference>
<gene>
    <name evidence="6" type="ORF">SCHCODRAFT_255090</name>
</gene>
<feature type="region of interest" description="Disordered" evidence="4">
    <location>
        <begin position="243"/>
        <end position="449"/>
    </location>
</feature>
<dbReference type="InterPro" id="IPR036910">
    <property type="entry name" value="HMG_box_dom_sf"/>
</dbReference>
<name>D8PRL5_SCHCM</name>
<accession>D8PRL5</accession>
<dbReference type="SMART" id="SM00398">
    <property type="entry name" value="HMG"/>
    <property type="match status" value="1"/>
</dbReference>
<keyword evidence="2 3" id="KW-0539">Nucleus</keyword>
<feature type="DNA-binding region" description="HMG box" evidence="3">
    <location>
        <begin position="189"/>
        <end position="255"/>
    </location>
</feature>
<dbReference type="PANTHER" id="PTHR45789">
    <property type="entry name" value="FI18025P1"/>
    <property type="match status" value="1"/>
</dbReference>
<feature type="compositionally biased region" description="Pro residues" evidence="4">
    <location>
        <begin position="86"/>
        <end position="99"/>
    </location>
</feature>
<evidence type="ECO:0000256" key="2">
    <source>
        <dbReference type="ARBA" id="ARBA00023242"/>
    </source>
</evidence>
<feature type="compositionally biased region" description="Pro residues" evidence="4">
    <location>
        <begin position="55"/>
        <end position="66"/>
    </location>
</feature>
<protein>
    <recommendedName>
        <fullName evidence="5">HMG box domain-containing protein</fullName>
    </recommendedName>
</protein>
<evidence type="ECO:0000256" key="4">
    <source>
        <dbReference type="SAM" id="MobiDB-lite"/>
    </source>
</evidence>
<keyword evidence="1 3" id="KW-0238">DNA-binding</keyword>
<dbReference type="SUPFAM" id="SSF47095">
    <property type="entry name" value="HMG-box"/>
    <property type="match status" value="1"/>
</dbReference>
<dbReference type="OMA" id="DGMEYGR"/>
<organism evidence="7">
    <name type="scientific">Schizophyllum commune (strain H4-8 / FGSC 9210)</name>
    <name type="common">Split gill fungus</name>
    <dbReference type="NCBI Taxonomy" id="578458"/>
    <lineage>
        <taxon>Eukaryota</taxon>
        <taxon>Fungi</taxon>
        <taxon>Dikarya</taxon>
        <taxon>Basidiomycota</taxon>
        <taxon>Agaricomycotina</taxon>
        <taxon>Agaricomycetes</taxon>
        <taxon>Agaricomycetidae</taxon>
        <taxon>Agaricales</taxon>
        <taxon>Schizophyllaceae</taxon>
        <taxon>Schizophyllum</taxon>
    </lineage>
</organism>
<evidence type="ECO:0000313" key="6">
    <source>
        <dbReference type="EMBL" id="EFJ01810.1"/>
    </source>
</evidence>
<dbReference type="STRING" id="578458.D8PRL5"/>
<proteinExistence type="predicted"/>
<feature type="compositionally biased region" description="Polar residues" evidence="4">
    <location>
        <begin position="323"/>
        <end position="337"/>
    </location>
</feature>
<dbReference type="AlphaFoldDB" id="D8PRL5"/>
<dbReference type="PROSITE" id="PS50118">
    <property type="entry name" value="HMG_BOX_2"/>
    <property type="match status" value="1"/>
</dbReference>
<feature type="region of interest" description="Disordered" evidence="4">
    <location>
        <begin position="507"/>
        <end position="528"/>
    </location>
</feature>
<feature type="compositionally biased region" description="Low complexity" evidence="4">
    <location>
        <begin position="13"/>
        <end position="54"/>
    </location>
</feature>